<dbReference type="EnsemblFungi" id="PTTG_08279-t43_1">
    <property type="protein sequence ID" value="PTTG_08279-t43_1-p1"/>
    <property type="gene ID" value="PTTG_08279"/>
</dbReference>
<name>A0A180GKJ1_PUCT1</name>
<comment type="subcellular location">
    <subcellularLocation>
        <location evidence="1">Endoplasmic reticulum membrane</location>
        <topology evidence="1">Single-pass type I membrane protein</topology>
    </subcellularLocation>
</comment>
<evidence type="ECO:0000313" key="10">
    <source>
        <dbReference type="EMBL" id="OAV93071.1"/>
    </source>
</evidence>
<keyword evidence="6" id="KW-0256">Endoplasmic reticulum</keyword>
<dbReference type="AlphaFoldDB" id="A0A180GKJ1"/>
<dbReference type="PANTHER" id="PTHR21397:SF4">
    <property type="entry name" value="ER MEMBRANE PROTEIN COMPLEX SUBUNIT 10"/>
    <property type="match status" value="1"/>
</dbReference>
<reference evidence="11 12" key="3">
    <citation type="journal article" date="2017" name="G3 (Bethesda)">
        <title>Comparative analysis highlights variable genome content of wheat rusts and divergence of the mating loci.</title>
        <authorList>
            <person name="Cuomo C.A."/>
            <person name="Bakkeren G."/>
            <person name="Khalil H.B."/>
            <person name="Panwar V."/>
            <person name="Joly D."/>
            <person name="Linning R."/>
            <person name="Sakthikumar S."/>
            <person name="Song X."/>
            <person name="Adiconis X."/>
            <person name="Fan L."/>
            <person name="Goldberg J.M."/>
            <person name="Levin J.Z."/>
            <person name="Young S."/>
            <person name="Zeng Q."/>
            <person name="Anikster Y."/>
            <person name="Bruce M."/>
            <person name="Wang M."/>
            <person name="Yin C."/>
            <person name="McCallum B."/>
            <person name="Szabo L.J."/>
            <person name="Hulbert S."/>
            <person name="Chen X."/>
            <person name="Fellers J.P."/>
        </authorList>
    </citation>
    <scope>NUCLEOTIDE SEQUENCE</scope>
    <source>
        <strain evidence="12">Isolate 1-1 / race 1 (BBBD)</strain>
        <strain evidence="11">isolate 1-1 / race 1 (BBBD)</strain>
    </source>
</reference>
<dbReference type="PANTHER" id="PTHR21397">
    <property type="entry name" value="CHROMATIN COMPLEXES SUBUNIT BAP18-RELATED"/>
    <property type="match status" value="1"/>
</dbReference>
<keyword evidence="8" id="KW-0472">Membrane</keyword>
<reference evidence="10" key="2">
    <citation type="submission" date="2016-05" db="EMBL/GenBank/DDBJ databases">
        <title>Comparative analysis highlights variable genome content of wheat rusts and divergence of the mating loci.</title>
        <authorList>
            <person name="Cuomo C.A."/>
            <person name="Bakkeren G."/>
            <person name="Szabo L."/>
            <person name="Khalil H."/>
            <person name="Joly D."/>
            <person name="Goldberg J."/>
            <person name="Young S."/>
            <person name="Zeng Q."/>
            <person name="Fellers J."/>
        </authorList>
    </citation>
    <scope>NUCLEOTIDE SEQUENCE [LARGE SCALE GENOMIC DNA]</scope>
    <source>
        <strain evidence="10">1-1 BBBD Race 1</strain>
    </source>
</reference>
<feature type="signal peptide" evidence="9">
    <location>
        <begin position="1"/>
        <end position="33"/>
    </location>
</feature>
<dbReference type="GO" id="GO:0005789">
    <property type="term" value="C:endoplasmic reticulum membrane"/>
    <property type="evidence" value="ECO:0007669"/>
    <property type="project" value="UniProtKB-SubCell"/>
</dbReference>
<protein>
    <recommendedName>
        <fullName evidence="3">ER membrane protein complex subunit 10</fullName>
    </recommendedName>
</protein>
<feature type="chain" id="PRO_5008110008" description="ER membrane protein complex subunit 10" evidence="9">
    <location>
        <begin position="34"/>
        <end position="322"/>
    </location>
</feature>
<evidence type="ECO:0000256" key="4">
    <source>
        <dbReference type="ARBA" id="ARBA00022692"/>
    </source>
</evidence>
<evidence type="ECO:0000256" key="5">
    <source>
        <dbReference type="ARBA" id="ARBA00022729"/>
    </source>
</evidence>
<sequence length="322" mass="34492">MAQMDDSLLGNRRQCRAGLLLCLLAILSSPCHASPRSSYALFHRLGPALASANSSTPVTAPTGGGWQKRAVLEIASAAEVRTADPVDQPLQFTVASFSKSADPLVIPAADDAALPLEAWEYQISLVPLDSLELPGEGGHPDTGFAISSFPLCAFLQDDLDSKSPLSEYLNIWVRPSSSGKEASPLSHNLQLDLLGIQWSSSLSTSPAVTCRPSSAATPHQTDILLRSKLEALALNHRHSHMKVSVRRPERLSEPIMNPYPVAKPPEFLPDGSVKPPPPEKGWLAKYWMYILPVVVMLVVGGGPPPPEEAADQQQAAPAVRAN</sequence>
<reference evidence="10" key="1">
    <citation type="submission" date="2009-11" db="EMBL/GenBank/DDBJ databases">
        <authorList>
            <consortium name="The Broad Institute Genome Sequencing Platform"/>
            <person name="Ward D."/>
            <person name="Feldgarden M."/>
            <person name="Earl A."/>
            <person name="Young S.K."/>
            <person name="Zeng Q."/>
            <person name="Koehrsen M."/>
            <person name="Alvarado L."/>
            <person name="Berlin A."/>
            <person name="Bochicchio J."/>
            <person name="Borenstein D."/>
            <person name="Chapman S.B."/>
            <person name="Chen Z."/>
            <person name="Engels R."/>
            <person name="Freedman E."/>
            <person name="Gellesch M."/>
            <person name="Goldberg J."/>
            <person name="Griggs A."/>
            <person name="Gujja S."/>
            <person name="Heilman E."/>
            <person name="Heiman D."/>
            <person name="Hepburn T."/>
            <person name="Howarth C."/>
            <person name="Jen D."/>
            <person name="Larson L."/>
            <person name="Lewis B."/>
            <person name="Mehta T."/>
            <person name="Park D."/>
            <person name="Pearson M."/>
            <person name="Roberts A."/>
            <person name="Saif S."/>
            <person name="Shea T."/>
            <person name="Shenoy N."/>
            <person name="Sisk P."/>
            <person name="Stolte C."/>
            <person name="Sykes S."/>
            <person name="Thomson T."/>
            <person name="Walk T."/>
            <person name="White J."/>
            <person name="Yandava C."/>
            <person name="Izard J."/>
            <person name="Baranova O.V."/>
            <person name="Blanton J.M."/>
            <person name="Tanner A.C."/>
            <person name="Dewhirst F.E."/>
            <person name="Haas B."/>
            <person name="Nusbaum C."/>
            <person name="Birren B."/>
        </authorList>
    </citation>
    <scope>NUCLEOTIDE SEQUENCE [LARGE SCALE GENOMIC DNA]</scope>
    <source>
        <strain evidence="10">1-1 BBBD Race 1</strain>
    </source>
</reference>
<keyword evidence="4" id="KW-0812">Transmembrane</keyword>
<dbReference type="STRING" id="630390.A0A180GKJ1"/>
<keyword evidence="12" id="KW-1185">Reference proteome</keyword>
<evidence type="ECO:0000313" key="11">
    <source>
        <dbReference type="EnsemblFungi" id="PTTG_08279-t43_1-p1"/>
    </source>
</evidence>
<dbReference type="VEuPathDB" id="FungiDB:PTTG_08279"/>
<dbReference type="Proteomes" id="UP000005240">
    <property type="component" value="Unassembled WGS sequence"/>
</dbReference>
<dbReference type="OrthoDB" id="1894652at2759"/>
<comment type="similarity">
    <text evidence="2">Belongs to the EMC10 family.</text>
</comment>
<dbReference type="Pfam" id="PF21203">
    <property type="entry name" value="ECM10"/>
    <property type="match status" value="1"/>
</dbReference>
<gene>
    <name evidence="10" type="ORF">PTTG_08279</name>
</gene>
<dbReference type="EMBL" id="ADAS02000055">
    <property type="protein sequence ID" value="OAV93071.1"/>
    <property type="molecule type" value="Genomic_DNA"/>
</dbReference>
<evidence type="ECO:0000256" key="3">
    <source>
        <dbReference type="ARBA" id="ARBA00020105"/>
    </source>
</evidence>
<keyword evidence="7" id="KW-1133">Transmembrane helix</keyword>
<evidence type="ECO:0000313" key="12">
    <source>
        <dbReference type="Proteomes" id="UP000005240"/>
    </source>
</evidence>
<organism evidence="10">
    <name type="scientific">Puccinia triticina (isolate 1-1 / race 1 (BBBD))</name>
    <name type="common">Brown leaf rust fungus</name>
    <dbReference type="NCBI Taxonomy" id="630390"/>
    <lineage>
        <taxon>Eukaryota</taxon>
        <taxon>Fungi</taxon>
        <taxon>Dikarya</taxon>
        <taxon>Basidiomycota</taxon>
        <taxon>Pucciniomycotina</taxon>
        <taxon>Pucciniomycetes</taxon>
        <taxon>Pucciniales</taxon>
        <taxon>Pucciniaceae</taxon>
        <taxon>Puccinia</taxon>
    </lineage>
</organism>
<reference evidence="11" key="4">
    <citation type="submission" date="2025-05" db="UniProtKB">
        <authorList>
            <consortium name="EnsemblFungi"/>
        </authorList>
    </citation>
    <scope>IDENTIFICATION</scope>
    <source>
        <strain evidence="11">isolate 1-1 / race 1 (BBBD)</strain>
    </source>
</reference>
<evidence type="ECO:0000256" key="1">
    <source>
        <dbReference type="ARBA" id="ARBA00004115"/>
    </source>
</evidence>
<accession>A0A180GKJ1</accession>
<proteinExistence type="inferred from homology"/>
<evidence type="ECO:0000256" key="6">
    <source>
        <dbReference type="ARBA" id="ARBA00022824"/>
    </source>
</evidence>
<evidence type="ECO:0000256" key="8">
    <source>
        <dbReference type="ARBA" id="ARBA00023136"/>
    </source>
</evidence>
<evidence type="ECO:0000256" key="2">
    <source>
        <dbReference type="ARBA" id="ARBA00007695"/>
    </source>
</evidence>
<keyword evidence="5 9" id="KW-0732">Signal</keyword>
<evidence type="ECO:0000256" key="9">
    <source>
        <dbReference type="SAM" id="SignalP"/>
    </source>
</evidence>
<evidence type="ECO:0000256" key="7">
    <source>
        <dbReference type="ARBA" id="ARBA00022989"/>
    </source>
</evidence>